<dbReference type="PANTHER" id="PTHR33568">
    <property type="entry name" value="DNA POLYMERASE"/>
    <property type="match status" value="1"/>
</dbReference>
<keyword evidence="11" id="KW-1185">Reference proteome</keyword>
<organism evidence="10 11">
    <name type="scientific">Porites lobata</name>
    <dbReference type="NCBI Taxonomy" id="104759"/>
    <lineage>
        <taxon>Eukaryota</taxon>
        <taxon>Metazoa</taxon>
        <taxon>Cnidaria</taxon>
        <taxon>Anthozoa</taxon>
        <taxon>Hexacorallia</taxon>
        <taxon>Scleractinia</taxon>
        <taxon>Fungiina</taxon>
        <taxon>Poritidae</taxon>
        <taxon>Porites</taxon>
    </lineage>
</organism>
<dbReference type="SUPFAM" id="SSF56672">
    <property type="entry name" value="DNA/RNA polymerases"/>
    <property type="match status" value="1"/>
</dbReference>
<feature type="domain" description="DNA-directed DNA polymerase family B mitochondria/virus" evidence="9">
    <location>
        <begin position="446"/>
        <end position="604"/>
    </location>
</feature>
<dbReference type="Pfam" id="PF03175">
    <property type="entry name" value="DNA_pol_B_2"/>
    <property type="match status" value="2"/>
</dbReference>
<feature type="domain" description="DNA-directed DNA polymerase family B mitochondria/virus" evidence="9">
    <location>
        <begin position="101"/>
        <end position="284"/>
    </location>
</feature>
<dbReference type="InterPro" id="IPR043502">
    <property type="entry name" value="DNA/RNA_pol_sf"/>
</dbReference>
<keyword evidence="3" id="KW-0808">Transferase</keyword>
<protein>
    <recommendedName>
        <fullName evidence="2">DNA-directed DNA polymerase</fullName>
        <ecNumber evidence="2">2.7.7.7</ecNumber>
    </recommendedName>
</protein>
<dbReference type="PANTHER" id="PTHR33568:SF3">
    <property type="entry name" value="DNA-DIRECTED DNA POLYMERASE"/>
    <property type="match status" value="1"/>
</dbReference>
<keyword evidence="4" id="KW-0548">Nucleotidyltransferase</keyword>
<evidence type="ECO:0000256" key="4">
    <source>
        <dbReference type="ARBA" id="ARBA00022695"/>
    </source>
</evidence>
<feature type="non-terminal residue" evidence="10">
    <location>
        <position position="651"/>
    </location>
</feature>
<sequence length="651" mass="75684">IEQFLQSKKSVISIQNLDELCCACALVAAKAYRDWGCRHWQYDNVRRGHPIQGQLARQLHRRARVPEGPCGIGELNLFQIVLADYQIVVTSMQTNNPDVRRKVICIAHNFKGYDSYFVLEQCHAKYLKLDQLANGTKILSLSFGGLKFLDSLSFLRMALSSFPKAFGLCELKNGFFSHFFNVKEHEHYIGPILTRGYYDPEGMSTTRKAEFEEWHAARVAEHYEFNFQEELLTYCESNVCLLKEGCVKFAHEFQQLAGFNPFEHCITIASACNRFFRKHKGKPYSRAAMEWLHWQEHVQREARHDAITQEEWEQHDAMAEAYPEYQHPFMEADQIQHAKNKGEQTLLIANKPLCVDRYNAVSRTVYEFHGCFFHGCPTCFPNRHAQIRMHDRQTMDDLYQRTQAWDRAILQSGYSLQTMWECEWNRLKAYRDDIQGLGLVDHLEPRDTFYGGRTEAVKLYATADPEKGEFIHYLDFTSLYPWVNKNCRYPVGHLVILMEPESSDPSPYFGLVKCTILPPYGLYLSVLPYRSQGKLLFPLCKSCVEEELGKPFLRCSHHCKLQEALTQGYDILKIHEIWHFPQTSTSLFAQYINTFLKLKEEADGWPTPVGTDEAKRQEYIAQYLEHEGVQLQYHAIEKNPAKRALAKLMLS</sequence>
<evidence type="ECO:0000313" key="10">
    <source>
        <dbReference type="EMBL" id="CAH3143259.1"/>
    </source>
</evidence>
<evidence type="ECO:0000256" key="5">
    <source>
        <dbReference type="ARBA" id="ARBA00022705"/>
    </source>
</evidence>
<keyword evidence="7" id="KW-0238">DNA-binding</keyword>
<evidence type="ECO:0000256" key="3">
    <source>
        <dbReference type="ARBA" id="ARBA00022679"/>
    </source>
</evidence>
<accession>A0ABN8PHM4</accession>
<comment type="caution">
    <text evidence="10">The sequence shown here is derived from an EMBL/GenBank/DDBJ whole genome shotgun (WGS) entry which is preliminary data.</text>
</comment>
<dbReference type="Gene3D" id="3.40.960.10">
    <property type="entry name" value="VSR Endonuclease"/>
    <property type="match status" value="1"/>
</dbReference>
<dbReference type="Proteomes" id="UP001159405">
    <property type="component" value="Unassembled WGS sequence"/>
</dbReference>
<reference evidence="10 11" key="1">
    <citation type="submission" date="2022-05" db="EMBL/GenBank/DDBJ databases">
        <authorList>
            <consortium name="Genoscope - CEA"/>
            <person name="William W."/>
        </authorList>
    </citation>
    <scope>NUCLEOTIDE SEQUENCE [LARGE SCALE GENOMIC DNA]</scope>
</reference>
<evidence type="ECO:0000256" key="8">
    <source>
        <dbReference type="ARBA" id="ARBA00049244"/>
    </source>
</evidence>
<dbReference type="Gene3D" id="3.30.420.10">
    <property type="entry name" value="Ribonuclease H-like superfamily/Ribonuclease H"/>
    <property type="match status" value="1"/>
</dbReference>
<dbReference type="SUPFAM" id="SSF53098">
    <property type="entry name" value="Ribonuclease H-like"/>
    <property type="match status" value="1"/>
</dbReference>
<dbReference type="InterPro" id="IPR036397">
    <property type="entry name" value="RNaseH_sf"/>
</dbReference>
<name>A0ABN8PHM4_9CNID</name>
<evidence type="ECO:0000259" key="9">
    <source>
        <dbReference type="Pfam" id="PF03175"/>
    </source>
</evidence>
<keyword evidence="6" id="KW-0239">DNA-directed DNA polymerase</keyword>
<dbReference type="InterPro" id="IPR004868">
    <property type="entry name" value="DNA-dir_DNA_pol_B_mt/vir"/>
</dbReference>
<dbReference type="EC" id="2.7.7.7" evidence="2"/>
<evidence type="ECO:0000256" key="7">
    <source>
        <dbReference type="ARBA" id="ARBA00023125"/>
    </source>
</evidence>
<dbReference type="EMBL" id="CALNXK010000070">
    <property type="protein sequence ID" value="CAH3143259.1"/>
    <property type="molecule type" value="Genomic_DNA"/>
</dbReference>
<keyword evidence="5" id="KW-0235">DNA replication</keyword>
<dbReference type="InterPro" id="IPR012337">
    <property type="entry name" value="RNaseH-like_sf"/>
</dbReference>
<evidence type="ECO:0000313" key="11">
    <source>
        <dbReference type="Proteomes" id="UP001159405"/>
    </source>
</evidence>
<gene>
    <name evidence="10" type="ORF">PLOB_00043303</name>
</gene>
<evidence type="ECO:0000256" key="2">
    <source>
        <dbReference type="ARBA" id="ARBA00012417"/>
    </source>
</evidence>
<comment type="similarity">
    <text evidence="1">Belongs to the DNA polymerase type-B family.</text>
</comment>
<proteinExistence type="inferred from homology"/>
<comment type="catalytic activity">
    <reaction evidence="8">
        <text>DNA(n) + a 2'-deoxyribonucleoside 5'-triphosphate = DNA(n+1) + diphosphate</text>
        <dbReference type="Rhea" id="RHEA:22508"/>
        <dbReference type="Rhea" id="RHEA-COMP:17339"/>
        <dbReference type="Rhea" id="RHEA-COMP:17340"/>
        <dbReference type="ChEBI" id="CHEBI:33019"/>
        <dbReference type="ChEBI" id="CHEBI:61560"/>
        <dbReference type="ChEBI" id="CHEBI:173112"/>
        <dbReference type="EC" id="2.7.7.7"/>
    </reaction>
</comment>
<evidence type="ECO:0000256" key="1">
    <source>
        <dbReference type="ARBA" id="ARBA00005755"/>
    </source>
</evidence>
<evidence type="ECO:0000256" key="6">
    <source>
        <dbReference type="ARBA" id="ARBA00022932"/>
    </source>
</evidence>
<feature type="non-terminal residue" evidence="10">
    <location>
        <position position="1"/>
    </location>
</feature>